<proteinExistence type="predicted"/>
<dbReference type="Proteomes" id="UP001174210">
    <property type="component" value="Unassembled WGS sequence"/>
</dbReference>
<gene>
    <name evidence="2" type="ORF">P5G59_02785</name>
</gene>
<protein>
    <submittedName>
        <fullName evidence="2">Uncharacterized protein</fullName>
    </submittedName>
</protein>
<feature type="transmembrane region" description="Helical" evidence="1">
    <location>
        <begin position="21"/>
        <end position="39"/>
    </location>
</feature>
<evidence type="ECO:0000313" key="3">
    <source>
        <dbReference type="Proteomes" id="UP001174210"/>
    </source>
</evidence>
<feature type="transmembrane region" description="Helical" evidence="1">
    <location>
        <begin position="149"/>
        <end position="170"/>
    </location>
</feature>
<organism evidence="2 3">
    <name type="scientific">Leifsonia virtsii</name>
    <dbReference type="NCBI Taxonomy" id="3035915"/>
    <lineage>
        <taxon>Bacteria</taxon>
        <taxon>Bacillati</taxon>
        <taxon>Actinomycetota</taxon>
        <taxon>Actinomycetes</taxon>
        <taxon>Micrococcales</taxon>
        <taxon>Microbacteriaceae</taxon>
        <taxon>Leifsonia</taxon>
    </lineage>
</organism>
<name>A0ABT8IUD1_9MICO</name>
<accession>A0ABT8IUD1</accession>
<evidence type="ECO:0000256" key="1">
    <source>
        <dbReference type="SAM" id="Phobius"/>
    </source>
</evidence>
<keyword evidence="3" id="KW-1185">Reference proteome</keyword>
<feature type="transmembrane region" description="Helical" evidence="1">
    <location>
        <begin position="124"/>
        <end position="142"/>
    </location>
</feature>
<comment type="caution">
    <text evidence="2">The sequence shown here is derived from an EMBL/GenBank/DDBJ whole genome shotgun (WGS) entry which is preliminary data.</text>
</comment>
<dbReference type="EMBL" id="JAROCB010000001">
    <property type="protein sequence ID" value="MDN4596056.1"/>
    <property type="molecule type" value="Genomic_DNA"/>
</dbReference>
<feature type="transmembrane region" description="Helical" evidence="1">
    <location>
        <begin position="59"/>
        <end position="77"/>
    </location>
</feature>
<dbReference type="RefSeq" id="WP_301215727.1">
    <property type="nucleotide sequence ID" value="NZ_JAROCB010000001.1"/>
</dbReference>
<sequence>MSQDRTADRAAALGVRTLPGWAVRVLFAAVALSLLLVGVPEGPWTAIGALLVGVSVWRPRWMTAWVLAGVLLLSSLVEPGTLTLRVLALVAGVHALHVLGSWMLAVPSAARLQPAVLLPSLRRYVLVQVPVQVATVALLVTGQRASVPVLAAVTGAALVALAAMLLPPLLRRPPR</sequence>
<keyword evidence="1" id="KW-0472">Membrane</keyword>
<evidence type="ECO:0000313" key="2">
    <source>
        <dbReference type="EMBL" id="MDN4596056.1"/>
    </source>
</evidence>
<feature type="transmembrane region" description="Helical" evidence="1">
    <location>
        <begin position="84"/>
        <end position="104"/>
    </location>
</feature>
<keyword evidence="1" id="KW-0812">Transmembrane</keyword>
<reference evidence="2" key="1">
    <citation type="submission" date="2023-03" db="EMBL/GenBank/DDBJ databases">
        <title>MT1 and MT2 Draft Genomes of Novel Species.</title>
        <authorList>
            <person name="Venkateswaran K."/>
        </authorList>
    </citation>
    <scope>NUCLEOTIDE SEQUENCE</scope>
    <source>
        <strain evidence="2">F6_8S_P_1A</strain>
    </source>
</reference>
<keyword evidence="1" id="KW-1133">Transmembrane helix</keyword>